<proteinExistence type="predicted"/>
<dbReference type="RefSeq" id="WP_106144405.1">
    <property type="nucleotide sequence ID" value="NZ_PVYX01000001.1"/>
</dbReference>
<dbReference type="Proteomes" id="UP000237640">
    <property type="component" value="Unassembled WGS sequence"/>
</dbReference>
<protein>
    <submittedName>
        <fullName evidence="2">Relaxase/mobilization nuclease-like protein</fullName>
    </submittedName>
</protein>
<name>A0A2T0MIV5_9FLAO</name>
<accession>A0A2T0MIV5</accession>
<feature type="domain" description="MobA/VirD2-like nuclease" evidence="1">
    <location>
        <begin position="20"/>
        <end position="144"/>
    </location>
</feature>
<evidence type="ECO:0000259" key="1">
    <source>
        <dbReference type="Pfam" id="PF03432"/>
    </source>
</evidence>
<keyword evidence="3" id="KW-1185">Reference proteome</keyword>
<organism evidence="2 3">
    <name type="scientific">Flagellimonas meridianipacifica</name>
    <dbReference type="NCBI Taxonomy" id="1080225"/>
    <lineage>
        <taxon>Bacteria</taxon>
        <taxon>Pseudomonadati</taxon>
        <taxon>Bacteroidota</taxon>
        <taxon>Flavobacteriia</taxon>
        <taxon>Flavobacteriales</taxon>
        <taxon>Flavobacteriaceae</taxon>
        <taxon>Flagellimonas</taxon>
    </lineage>
</organism>
<dbReference type="Pfam" id="PF03432">
    <property type="entry name" value="Relaxase"/>
    <property type="match status" value="1"/>
</dbReference>
<reference evidence="2 3" key="1">
    <citation type="submission" date="2018-03" db="EMBL/GenBank/DDBJ databases">
        <title>Genomic Encyclopedia of Archaeal and Bacterial Type Strains, Phase II (KMG-II): from individual species to whole genera.</title>
        <authorList>
            <person name="Goeker M."/>
        </authorList>
    </citation>
    <scope>NUCLEOTIDE SEQUENCE [LARGE SCALE GENOMIC DNA]</scope>
    <source>
        <strain evidence="2 3">DSM 25027</strain>
    </source>
</reference>
<evidence type="ECO:0000313" key="2">
    <source>
        <dbReference type="EMBL" id="PRX57517.1"/>
    </source>
</evidence>
<gene>
    <name evidence="2" type="ORF">CLV81_1522</name>
</gene>
<sequence length="768" mass="89798">MIGSIIYGETCQGTLNYVFGKKGMRILGYGNIYSQDISKRFFGDVLHFQGQRNATKNRYAHISLNLPHGEHLDDATFLKISNEYMDKMGYGEQPFVIVRHNDTKHEHVHIVTTNVNEEGKVLGIYNSYRKNMATTQYLEKKYGLIPTQRAKEEKELPLYRLPELKIDVDNTQGTRFYIQDVLKTILQKYEVRSFKELARLVRPYHIEVKKTKSQSGRIGIAFGLNNRQGYRTRFINGSSVHRQLSGPKLQKVFDIHLRSKQLPMHRKRLLKQIETTYNLFKTIKPHDLEEVLREYQNIDVRLDTNGDTIEGYTIYDKSRYIFRERELSKNIRMLNRLDIFGNDDEPTTIDTESKQFKLEVQKLLKEAFRSSYIKSKKQRGLFSDYIANIHPKDVSKHLLESKGFQFLHRYVPKDQKEHLKMAFANAYPKVRDELYERETKREEETLKNKFRLIGKVLEKQVFNVGKKGGSVRHLFQSLGVRYHNDKLLFADSDKHSLPAHIGKLDFPQDMQEYVSKLFVRQNHLILEMLTEQSPGNTSKPTAAAIFLPMVFPRLYERVNPAYRYKFDSISLEAYVQYAERVHAPFEKSPKDYVGFFNAKGFYFEKGEKGFRVKSIYTDQNASYSLSKRTGRYLDSIPNLTAVLRDQDRVISTLAEDRRDNLKNLWAGYLTEKGLYNSVAYMVTNENIEPNLHKEIVQHHMENGLQKAIREAITKKSIMEQNRVLRKSAHNVVSVSNSRGESEEAYNGFKDELTDWTKRKRKKGRGLSF</sequence>
<dbReference type="OrthoDB" id="915634at2"/>
<dbReference type="AlphaFoldDB" id="A0A2T0MIV5"/>
<dbReference type="EMBL" id="PVYX01000001">
    <property type="protein sequence ID" value="PRX57517.1"/>
    <property type="molecule type" value="Genomic_DNA"/>
</dbReference>
<evidence type="ECO:0000313" key="3">
    <source>
        <dbReference type="Proteomes" id="UP000237640"/>
    </source>
</evidence>
<dbReference type="InterPro" id="IPR005094">
    <property type="entry name" value="Endonuclease_MobA/VirD2"/>
</dbReference>
<comment type="caution">
    <text evidence="2">The sequence shown here is derived from an EMBL/GenBank/DDBJ whole genome shotgun (WGS) entry which is preliminary data.</text>
</comment>